<reference evidence="1" key="1">
    <citation type="journal article" date="2020" name="Nature">
        <title>Giant virus diversity and host interactions through global metagenomics.</title>
        <authorList>
            <person name="Schulz F."/>
            <person name="Roux S."/>
            <person name="Paez-Espino D."/>
            <person name="Jungbluth S."/>
            <person name="Walsh D.A."/>
            <person name="Denef V.J."/>
            <person name="McMahon K.D."/>
            <person name="Konstantinidis K.T."/>
            <person name="Eloe-Fadrosh E.A."/>
            <person name="Kyrpides N.C."/>
            <person name="Woyke T."/>
        </authorList>
    </citation>
    <scope>NUCLEOTIDE SEQUENCE</scope>
    <source>
        <strain evidence="1">GVMAG-S-3300013014-104</strain>
    </source>
</reference>
<name>A0A6C0KQI3_9ZZZZ</name>
<proteinExistence type="predicted"/>
<sequence>MKYIFYKTCIMLILVISLGLYLAPFLKFVEGFDSGDLKTPGTYPISVDQAILNDFPKIGKNQTSLNNYSDIWWHYPVFKVGSYKQITNNIRYPYNPDEGTCVRADFCNAVYYNKKNTKTNYVTPLPPAEEGPGARVGYFRSEPNELYFSIPTNENILY</sequence>
<evidence type="ECO:0000313" key="1">
    <source>
        <dbReference type="EMBL" id="QHU19396.1"/>
    </source>
</evidence>
<dbReference type="EMBL" id="MN740949">
    <property type="protein sequence ID" value="QHU19396.1"/>
    <property type="molecule type" value="Genomic_DNA"/>
</dbReference>
<organism evidence="1">
    <name type="scientific">viral metagenome</name>
    <dbReference type="NCBI Taxonomy" id="1070528"/>
    <lineage>
        <taxon>unclassified sequences</taxon>
        <taxon>metagenomes</taxon>
        <taxon>organismal metagenomes</taxon>
    </lineage>
</organism>
<protein>
    <submittedName>
        <fullName evidence="1">Uncharacterized protein</fullName>
    </submittedName>
</protein>
<dbReference type="AlphaFoldDB" id="A0A6C0KQI3"/>
<accession>A0A6C0KQI3</accession>